<comment type="caution">
    <text evidence="1">The sequence shown here is derived from an EMBL/GenBank/DDBJ whole genome shotgun (WGS) entry which is preliminary data.</text>
</comment>
<gene>
    <name evidence="1" type="ORF">GCM10022235_17050</name>
</gene>
<keyword evidence="2" id="KW-1185">Reference proteome</keyword>
<reference evidence="2" key="1">
    <citation type="journal article" date="2019" name="Int. J. Syst. Evol. Microbiol.">
        <title>The Global Catalogue of Microorganisms (GCM) 10K type strain sequencing project: providing services to taxonomists for standard genome sequencing and annotation.</title>
        <authorList>
            <consortium name="The Broad Institute Genomics Platform"/>
            <consortium name="The Broad Institute Genome Sequencing Center for Infectious Disease"/>
            <person name="Wu L."/>
            <person name="Ma J."/>
        </authorList>
    </citation>
    <scope>NUCLEOTIDE SEQUENCE [LARGE SCALE GENOMIC DNA]</scope>
    <source>
        <strain evidence="2">JCM 16928</strain>
    </source>
</reference>
<evidence type="ECO:0000313" key="1">
    <source>
        <dbReference type="EMBL" id="GAA3550027.1"/>
    </source>
</evidence>
<proteinExistence type="predicted"/>
<dbReference type="Proteomes" id="UP001501222">
    <property type="component" value="Unassembled WGS sequence"/>
</dbReference>
<evidence type="ECO:0000313" key="2">
    <source>
        <dbReference type="Proteomes" id="UP001501222"/>
    </source>
</evidence>
<organism evidence="1 2">
    <name type="scientific">Kribbella ginsengisoli</name>
    <dbReference type="NCBI Taxonomy" id="363865"/>
    <lineage>
        <taxon>Bacteria</taxon>
        <taxon>Bacillati</taxon>
        <taxon>Actinomycetota</taxon>
        <taxon>Actinomycetes</taxon>
        <taxon>Propionibacteriales</taxon>
        <taxon>Kribbellaceae</taxon>
        <taxon>Kribbella</taxon>
    </lineage>
</organism>
<sequence length="107" mass="11375">MGIRAELVGAGGAVVRLPDPAGGTFDAAGDFDELVPVDAAEYPVLSQVEPFDDKSFSPAEMDRLIVEIDRLVVSATSDLQRKGLLRLRALALTCRDSPGSTLRFVGD</sequence>
<dbReference type="RefSeq" id="WP_344839141.1">
    <property type="nucleotide sequence ID" value="NZ_BAABAA010000002.1"/>
</dbReference>
<protein>
    <submittedName>
        <fullName evidence="1">Uncharacterized protein</fullName>
    </submittedName>
</protein>
<dbReference type="EMBL" id="BAABAA010000002">
    <property type="protein sequence ID" value="GAA3550027.1"/>
    <property type="molecule type" value="Genomic_DNA"/>
</dbReference>
<name>A0ABP6WFC3_9ACTN</name>
<accession>A0ABP6WFC3</accession>